<evidence type="ECO:0000313" key="3">
    <source>
        <dbReference type="EMBL" id="CDJ64714.1"/>
    </source>
</evidence>
<reference evidence="3" key="2">
    <citation type="submission" date="2013-10" db="EMBL/GenBank/DDBJ databases">
        <authorList>
            <person name="Aslett M."/>
        </authorList>
    </citation>
    <scope>NUCLEOTIDE SEQUENCE [LARGE SCALE GENOMIC DNA]</scope>
    <source>
        <strain evidence="3">Houghton</strain>
    </source>
</reference>
<feature type="region of interest" description="Disordered" evidence="1">
    <location>
        <begin position="325"/>
        <end position="366"/>
    </location>
</feature>
<feature type="signal peptide" evidence="2">
    <location>
        <begin position="1"/>
        <end position="26"/>
    </location>
</feature>
<dbReference type="OrthoDB" id="1434354at2759"/>
<dbReference type="AlphaFoldDB" id="U6MQH5"/>
<accession>U6MQH5</accession>
<organism evidence="3 4">
    <name type="scientific">Eimeria necatrix</name>
    <dbReference type="NCBI Taxonomy" id="51315"/>
    <lineage>
        <taxon>Eukaryota</taxon>
        <taxon>Sar</taxon>
        <taxon>Alveolata</taxon>
        <taxon>Apicomplexa</taxon>
        <taxon>Conoidasida</taxon>
        <taxon>Coccidia</taxon>
        <taxon>Eucoccidiorida</taxon>
        <taxon>Eimeriorina</taxon>
        <taxon>Eimeriidae</taxon>
        <taxon>Eimeria</taxon>
    </lineage>
</organism>
<evidence type="ECO:0000256" key="2">
    <source>
        <dbReference type="SAM" id="SignalP"/>
    </source>
</evidence>
<evidence type="ECO:0008006" key="5">
    <source>
        <dbReference type="Google" id="ProtNLM"/>
    </source>
</evidence>
<feature type="compositionally biased region" description="Low complexity" evidence="1">
    <location>
        <begin position="340"/>
        <end position="359"/>
    </location>
</feature>
<protein>
    <recommendedName>
        <fullName evidence="5">CRAL-TRIO domain-containing protein</fullName>
    </recommendedName>
</protein>
<dbReference type="Proteomes" id="UP000030754">
    <property type="component" value="Unassembled WGS sequence"/>
</dbReference>
<sequence length="366" mass="38538">MRRMRGVGLWVALLLAAAAWLPCCRCSKALQQQQQQGKPPSAAEPRRRYSPPPSRSRAAEPRCNSSKRGGVPPPPPLGAAPQSRAATLRKGASHVDYSLPRLLSARKSGLLRHVERAADSGGGAGGDGRRVPLAGSDAGEVQSQETHAHCGRKHRQEHAGHSEPLFLPLSRSHFQSHPLHQGLRPHPAGLPAALLASHLLVIVNVPSFLAPLLPSIASRIMGIPSSKIAAIAKGSQLTRFMEPKYVPREFGNPAGLSVKHNDENLTASCLMLQEIKTHLGEAALTEDGRALLAQHGPRLLGLADPAAAAAAAAAATTPTAAAAAAAANSQKQEEAPTHFSVQVEESSSAAQQQTSYEESGNFDDID</sequence>
<reference evidence="3" key="1">
    <citation type="submission" date="2013-10" db="EMBL/GenBank/DDBJ databases">
        <title>Genomic analysis of the causative agents of coccidiosis in chickens.</title>
        <authorList>
            <person name="Reid A.J."/>
            <person name="Blake D."/>
            <person name="Billington K."/>
            <person name="Browne H."/>
            <person name="Dunn M."/>
            <person name="Hung S."/>
            <person name="Kawahara F."/>
            <person name="Miranda-Saavedra D."/>
            <person name="Mourier T."/>
            <person name="Nagra H."/>
            <person name="Otto T.D."/>
            <person name="Rawlings N."/>
            <person name="Sanchez A."/>
            <person name="Sanders M."/>
            <person name="Subramaniam C."/>
            <person name="Tay Y."/>
            <person name="Dear P."/>
            <person name="Doerig C."/>
            <person name="Gruber A."/>
            <person name="Parkinson J."/>
            <person name="Shirley M."/>
            <person name="Wan K.L."/>
            <person name="Berriman M."/>
            <person name="Tomley F."/>
            <person name="Pain A."/>
        </authorList>
    </citation>
    <scope>NUCLEOTIDE SEQUENCE [LARGE SCALE GENOMIC DNA]</scope>
    <source>
        <strain evidence="3">Houghton</strain>
    </source>
</reference>
<dbReference type="GeneID" id="25478025"/>
<dbReference type="RefSeq" id="XP_013433181.1">
    <property type="nucleotide sequence ID" value="XM_013577727.1"/>
</dbReference>
<feature type="chain" id="PRO_5004676113" description="CRAL-TRIO domain-containing protein" evidence="2">
    <location>
        <begin position="27"/>
        <end position="366"/>
    </location>
</feature>
<keyword evidence="2" id="KW-0732">Signal</keyword>
<gene>
    <name evidence="3" type="ORF">ENH_00078950</name>
</gene>
<evidence type="ECO:0000313" key="4">
    <source>
        <dbReference type="Proteomes" id="UP000030754"/>
    </source>
</evidence>
<keyword evidence="4" id="KW-1185">Reference proteome</keyword>
<feature type="region of interest" description="Disordered" evidence="1">
    <location>
        <begin position="116"/>
        <end position="137"/>
    </location>
</feature>
<dbReference type="EMBL" id="HG723002">
    <property type="protein sequence ID" value="CDJ64714.1"/>
    <property type="molecule type" value="Genomic_DNA"/>
</dbReference>
<evidence type="ECO:0000256" key="1">
    <source>
        <dbReference type="SAM" id="MobiDB-lite"/>
    </source>
</evidence>
<feature type="region of interest" description="Disordered" evidence="1">
    <location>
        <begin position="33"/>
        <end position="92"/>
    </location>
</feature>
<feature type="compositionally biased region" description="Low complexity" evidence="1">
    <location>
        <begin position="33"/>
        <end position="43"/>
    </location>
</feature>
<dbReference type="VEuPathDB" id="ToxoDB:ENH_00078950"/>
<name>U6MQH5_9EIME</name>
<proteinExistence type="predicted"/>